<evidence type="ECO:0000313" key="9">
    <source>
        <dbReference type="EMBL" id="OTG05948.1"/>
    </source>
</evidence>
<proteinExistence type="inferred from homology"/>
<dbReference type="GO" id="GO:2000280">
    <property type="term" value="P:regulation of root development"/>
    <property type="evidence" value="ECO:0000318"/>
    <property type="project" value="GO_Central"/>
</dbReference>
<keyword evidence="4" id="KW-0964">Secreted</keyword>
<dbReference type="EMBL" id="CM007901">
    <property type="protein sequence ID" value="OTG05948.1"/>
    <property type="molecule type" value="Genomic_DNA"/>
</dbReference>
<name>A0A251T4C8_HELAN</name>
<feature type="signal peptide" evidence="8">
    <location>
        <begin position="1"/>
        <end position="28"/>
    </location>
</feature>
<comment type="similarity">
    <text evidence="2">Belongs to the C-terminally encoded plant signaling peptide (CEP) family.</text>
</comment>
<keyword evidence="10" id="KW-1185">Reference proteome</keyword>
<dbReference type="GO" id="GO:0005179">
    <property type="term" value="F:hormone activity"/>
    <property type="evidence" value="ECO:0000318"/>
    <property type="project" value="GO_Central"/>
</dbReference>
<dbReference type="Proteomes" id="UP000215914">
    <property type="component" value="Chromosome 12"/>
</dbReference>
<dbReference type="AlphaFoldDB" id="A0A251T4C8"/>
<comment type="subcellular location">
    <subcellularLocation>
        <location evidence="1">Secreted</location>
        <location evidence="1">Extracellular space</location>
        <location evidence="1">Apoplast</location>
    </subcellularLocation>
</comment>
<keyword evidence="5" id="KW-0372">Hormone</keyword>
<reference evidence="10" key="1">
    <citation type="journal article" date="2017" name="Nature">
        <title>The sunflower genome provides insights into oil metabolism, flowering and Asterid evolution.</title>
        <authorList>
            <person name="Badouin H."/>
            <person name="Gouzy J."/>
            <person name="Grassa C.J."/>
            <person name="Murat F."/>
            <person name="Staton S.E."/>
            <person name="Cottret L."/>
            <person name="Lelandais-Briere C."/>
            <person name="Owens G.L."/>
            <person name="Carrere S."/>
            <person name="Mayjonade B."/>
            <person name="Legrand L."/>
            <person name="Gill N."/>
            <person name="Kane N.C."/>
            <person name="Bowers J.E."/>
            <person name="Hubner S."/>
            <person name="Bellec A."/>
            <person name="Berard A."/>
            <person name="Berges H."/>
            <person name="Blanchet N."/>
            <person name="Boniface M.C."/>
            <person name="Brunel D."/>
            <person name="Catrice O."/>
            <person name="Chaidir N."/>
            <person name="Claudel C."/>
            <person name="Donnadieu C."/>
            <person name="Faraut T."/>
            <person name="Fievet G."/>
            <person name="Helmstetter N."/>
            <person name="King M."/>
            <person name="Knapp S.J."/>
            <person name="Lai Z."/>
            <person name="Le Paslier M.C."/>
            <person name="Lippi Y."/>
            <person name="Lorenzon L."/>
            <person name="Mandel J.R."/>
            <person name="Marage G."/>
            <person name="Marchand G."/>
            <person name="Marquand E."/>
            <person name="Bret-Mestries E."/>
            <person name="Morien E."/>
            <person name="Nambeesan S."/>
            <person name="Nguyen T."/>
            <person name="Pegot-Espagnet P."/>
            <person name="Pouilly N."/>
            <person name="Raftis F."/>
            <person name="Sallet E."/>
            <person name="Schiex T."/>
            <person name="Thomas J."/>
            <person name="Vandecasteele C."/>
            <person name="Vares D."/>
            <person name="Vear F."/>
            <person name="Vautrin S."/>
            <person name="Crespi M."/>
            <person name="Mangin B."/>
            <person name="Burke J.M."/>
            <person name="Salse J."/>
            <person name="Munos S."/>
            <person name="Vincourt P."/>
            <person name="Rieseberg L.H."/>
            <person name="Langlade N.B."/>
        </authorList>
    </citation>
    <scope>NUCLEOTIDE SEQUENCE [LARGE SCALE GENOMIC DNA]</scope>
    <source>
        <strain evidence="10">cv. SF193</strain>
    </source>
</reference>
<evidence type="ECO:0000256" key="2">
    <source>
        <dbReference type="ARBA" id="ARBA00008963"/>
    </source>
</evidence>
<evidence type="ECO:0000256" key="1">
    <source>
        <dbReference type="ARBA" id="ARBA00004271"/>
    </source>
</evidence>
<feature type="chain" id="PRO_5013259188" evidence="8">
    <location>
        <begin position="29"/>
        <end position="87"/>
    </location>
</feature>
<dbReference type="InterPro" id="IPR033250">
    <property type="entry name" value="CEP"/>
</dbReference>
<protein>
    <submittedName>
        <fullName evidence="9">Uncharacterized protein</fullName>
    </submittedName>
</protein>
<keyword evidence="7" id="KW-0379">Hydroxylation</keyword>
<dbReference type="OMA" id="MECTEGK"/>
<evidence type="ECO:0000256" key="5">
    <source>
        <dbReference type="ARBA" id="ARBA00022702"/>
    </source>
</evidence>
<gene>
    <name evidence="9" type="ORF">HannXRQ_Chr12g0379321</name>
</gene>
<dbReference type="InParanoid" id="A0A251T4C8"/>
<evidence type="ECO:0000313" key="10">
    <source>
        <dbReference type="Proteomes" id="UP000215914"/>
    </source>
</evidence>
<accession>A0A251T4C8</accession>
<evidence type="ECO:0000256" key="4">
    <source>
        <dbReference type="ARBA" id="ARBA00022525"/>
    </source>
</evidence>
<dbReference type="GO" id="GO:0048364">
    <property type="term" value="P:root development"/>
    <property type="evidence" value="ECO:0007669"/>
    <property type="project" value="InterPro"/>
</dbReference>
<dbReference type="PANTHER" id="PTHR33348">
    <property type="entry name" value="PRECURSOR OF CEP5"/>
    <property type="match status" value="1"/>
</dbReference>
<dbReference type="GO" id="GO:0005576">
    <property type="term" value="C:extracellular region"/>
    <property type="evidence" value="ECO:0000318"/>
    <property type="project" value="GO_Central"/>
</dbReference>
<dbReference type="GO" id="GO:1902025">
    <property type="term" value="P:nitrate import"/>
    <property type="evidence" value="ECO:0000318"/>
    <property type="project" value="GO_Central"/>
</dbReference>
<keyword evidence="3" id="KW-0052">Apoplast</keyword>
<dbReference type="GO" id="GO:0006995">
    <property type="term" value="P:cellular response to nitrogen starvation"/>
    <property type="evidence" value="ECO:0007669"/>
    <property type="project" value="UniProtKB-ARBA"/>
</dbReference>
<dbReference type="PANTHER" id="PTHR33348:SF44">
    <property type="entry name" value="PRECURSOR OF CEP6"/>
    <property type="match status" value="1"/>
</dbReference>
<evidence type="ECO:0000256" key="7">
    <source>
        <dbReference type="ARBA" id="ARBA00023278"/>
    </source>
</evidence>
<evidence type="ECO:0000256" key="6">
    <source>
        <dbReference type="ARBA" id="ARBA00022729"/>
    </source>
</evidence>
<keyword evidence="6 8" id="KW-0732">Signal</keyword>
<organism evidence="9 10">
    <name type="scientific">Helianthus annuus</name>
    <name type="common">Common sunflower</name>
    <dbReference type="NCBI Taxonomy" id="4232"/>
    <lineage>
        <taxon>Eukaryota</taxon>
        <taxon>Viridiplantae</taxon>
        <taxon>Streptophyta</taxon>
        <taxon>Embryophyta</taxon>
        <taxon>Tracheophyta</taxon>
        <taxon>Spermatophyta</taxon>
        <taxon>Magnoliopsida</taxon>
        <taxon>eudicotyledons</taxon>
        <taxon>Gunneridae</taxon>
        <taxon>Pentapetalae</taxon>
        <taxon>asterids</taxon>
        <taxon>campanulids</taxon>
        <taxon>Asterales</taxon>
        <taxon>Asteraceae</taxon>
        <taxon>Asteroideae</taxon>
        <taxon>Heliantheae alliance</taxon>
        <taxon>Heliantheae</taxon>
        <taxon>Helianthus</taxon>
    </lineage>
</organism>
<dbReference type="GO" id="GO:1901371">
    <property type="term" value="P:regulation of leaf morphogenesis"/>
    <property type="evidence" value="ECO:0000318"/>
    <property type="project" value="GO_Central"/>
</dbReference>
<dbReference type="GO" id="GO:0048046">
    <property type="term" value="C:apoplast"/>
    <property type="evidence" value="ECO:0007669"/>
    <property type="project" value="UniProtKB-SubCell"/>
</dbReference>
<evidence type="ECO:0000256" key="8">
    <source>
        <dbReference type="SAM" id="SignalP"/>
    </source>
</evidence>
<sequence length="87" mass="9464">MARLCRTFFCYVLLMLFVSNEVLQISEARKLGENFKCTMECTEGKVVTQEIGSANPSQVSPSGVTIKEGDLDAFRPTTPGHSPGVGH</sequence>
<evidence type="ECO:0000256" key="3">
    <source>
        <dbReference type="ARBA" id="ARBA00022523"/>
    </source>
</evidence>